<name>E6XEN8_CELAD</name>
<evidence type="ECO:0000313" key="1">
    <source>
        <dbReference type="EMBL" id="ADV51366.1"/>
    </source>
</evidence>
<dbReference type="EMBL" id="CP002453">
    <property type="protein sequence ID" value="ADV51366.1"/>
    <property type="molecule type" value="Genomic_DNA"/>
</dbReference>
<organism evidence="1 2">
    <name type="scientific">Cellulophaga algicola (strain DSM 14237 / IC166 / ACAM 630)</name>
    <dbReference type="NCBI Taxonomy" id="688270"/>
    <lineage>
        <taxon>Bacteria</taxon>
        <taxon>Pseudomonadati</taxon>
        <taxon>Bacteroidota</taxon>
        <taxon>Flavobacteriia</taxon>
        <taxon>Flavobacteriales</taxon>
        <taxon>Flavobacteriaceae</taxon>
        <taxon>Cellulophaga</taxon>
    </lineage>
</organism>
<dbReference type="AlphaFoldDB" id="E6XEN8"/>
<protein>
    <submittedName>
        <fullName evidence="1">Uncharacterized protein</fullName>
    </submittedName>
</protein>
<dbReference type="STRING" id="688270.Celal_4124"/>
<dbReference type="KEGG" id="cao:Celal_4124"/>
<evidence type="ECO:0000313" key="2">
    <source>
        <dbReference type="Proteomes" id="UP000008634"/>
    </source>
</evidence>
<dbReference type="Proteomes" id="UP000008634">
    <property type="component" value="Chromosome"/>
</dbReference>
<reference evidence="1 2" key="1">
    <citation type="journal article" date="2010" name="Stand. Genomic Sci.">
        <title>Complete genome sequence of Cellulophaga algicola type strain (IC166).</title>
        <authorList>
            <person name="Abt B."/>
            <person name="Lu M."/>
            <person name="Misra M."/>
            <person name="Han C."/>
            <person name="Nolan M."/>
            <person name="Lucas S."/>
            <person name="Hammon N."/>
            <person name="Deshpande S."/>
            <person name="Cheng J.F."/>
            <person name="Tapia R."/>
            <person name="Goodwin L."/>
            <person name="Pitluck S."/>
            <person name="Liolios K."/>
            <person name="Pagani I."/>
            <person name="Ivanova N."/>
            <person name="Mavromatis K."/>
            <person name="Ovchinikova G."/>
            <person name="Pati A."/>
            <person name="Chen A."/>
            <person name="Palaniappan K."/>
            <person name="Land M."/>
            <person name="Hauser L."/>
            <person name="Chang Y.J."/>
            <person name="Jeffries C.D."/>
            <person name="Detter J.C."/>
            <person name="Brambilla E."/>
            <person name="Rohde M."/>
            <person name="Tindall B.J."/>
            <person name="Goker M."/>
            <person name="Woyke T."/>
            <person name="Bristow J."/>
            <person name="Eisen J.A."/>
            <person name="Markowitz V."/>
            <person name="Hugenholtz P."/>
            <person name="Kyrpides N.C."/>
            <person name="Klenk H.P."/>
            <person name="Lapidus A."/>
        </authorList>
    </citation>
    <scope>NUCLEOTIDE SEQUENCE [LARGE SCALE GENOMIC DNA]</scope>
    <source>
        <strain evidence="2">DSM 14237 / IC166 / ACAM 630</strain>
    </source>
</reference>
<gene>
    <name evidence="1" type="ordered locus">Celal_4124</name>
</gene>
<dbReference type="eggNOG" id="ENOG502ZZVW">
    <property type="taxonomic scope" value="Bacteria"/>
</dbReference>
<sequence length="33" mass="3802">MANKNQENSAYVNFINNLNEILGNYNINELSRS</sequence>
<keyword evidence="2" id="KW-1185">Reference proteome</keyword>
<accession>E6XEN8</accession>
<dbReference type="HOGENOM" id="CLU_220908_0_0_10"/>
<proteinExistence type="predicted"/>